<comment type="similarity">
    <text evidence="1">Belongs to the LysR transcriptional regulatory family.</text>
</comment>
<feature type="domain" description="HTH lysR-type" evidence="5">
    <location>
        <begin position="8"/>
        <end position="65"/>
    </location>
</feature>
<dbReference type="SUPFAM" id="SSF53850">
    <property type="entry name" value="Periplasmic binding protein-like II"/>
    <property type="match status" value="1"/>
</dbReference>
<reference evidence="6 7" key="1">
    <citation type="submission" date="2016-02" db="EMBL/GenBank/DDBJ databases">
        <authorList>
            <person name="Wen L."/>
            <person name="He K."/>
            <person name="Yang H."/>
        </authorList>
    </citation>
    <scope>NUCLEOTIDE SEQUENCE [LARGE SCALE GENOMIC DNA]</scope>
    <source>
        <strain evidence="6 7">TSA40</strain>
    </source>
</reference>
<dbReference type="PRINTS" id="PR00039">
    <property type="entry name" value="HTHLYSR"/>
</dbReference>
<dbReference type="GO" id="GO:0003677">
    <property type="term" value="F:DNA binding"/>
    <property type="evidence" value="ECO:0007669"/>
    <property type="project" value="UniProtKB-KW"/>
</dbReference>
<gene>
    <name evidence="6" type="ORF">AYR66_19105</name>
</gene>
<dbReference type="InterPro" id="IPR036390">
    <property type="entry name" value="WH_DNA-bd_sf"/>
</dbReference>
<dbReference type="PANTHER" id="PTHR30118">
    <property type="entry name" value="HTH-TYPE TRANSCRIPTIONAL REGULATOR LEUO-RELATED"/>
    <property type="match status" value="1"/>
</dbReference>
<dbReference type="Pfam" id="PF03466">
    <property type="entry name" value="LysR_substrate"/>
    <property type="match status" value="1"/>
</dbReference>
<dbReference type="InterPro" id="IPR000847">
    <property type="entry name" value="LysR_HTH_N"/>
</dbReference>
<keyword evidence="3" id="KW-0238">DNA-binding</keyword>
<dbReference type="Pfam" id="PF00126">
    <property type="entry name" value="HTH_1"/>
    <property type="match status" value="1"/>
</dbReference>
<dbReference type="InterPro" id="IPR050389">
    <property type="entry name" value="LysR-type_TF"/>
</dbReference>
<organism evidence="6 7">
    <name type="scientific">Noviherbaspirillum denitrificans</name>
    <dbReference type="NCBI Taxonomy" id="1968433"/>
    <lineage>
        <taxon>Bacteria</taxon>
        <taxon>Pseudomonadati</taxon>
        <taxon>Pseudomonadota</taxon>
        <taxon>Betaproteobacteria</taxon>
        <taxon>Burkholderiales</taxon>
        <taxon>Oxalobacteraceae</taxon>
        <taxon>Noviherbaspirillum</taxon>
    </lineage>
</organism>
<dbReference type="InterPro" id="IPR005119">
    <property type="entry name" value="LysR_subst-bd"/>
</dbReference>
<dbReference type="Gene3D" id="3.40.190.10">
    <property type="entry name" value="Periplasmic binding protein-like II"/>
    <property type="match status" value="2"/>
</dbReference>
<dbReference type="OrthoDB" id="8924032at2"/>
<accession>A0A254TGH5</accession>
<name>A0A254TGH5_9BURK</name>
<evidence type="ECO:0000256" key="4">
    <source>
        <dbReference type="ARBA" id="ARBA00023163"/>
    </source>
</evidence>
<evidence type="ECO:0000256" key="2">
    <source>
        <dbReference type="ARBA" id="ARBA00023015"/>
    </source>
</evidence>
<dbReference type="SUPFAM" id="SSF46785">
    <property type="entry name" value="Winged helix' DNA-binding domain"/>
    <property type="match status" value="1"/>
</dbReference>
<dbReference type="InterPro" id="IPR036388">
    <property type="entry name" value="WH-like_DNA-bd_sf"/>
</dbReference>
<dbReference type="PANTHER" id="PTHR30118:SF15">
    <property type="entry name" value="TRANSCRIPTIONAL REGULATORY PROTEIN"/>
    <property type="match status" value="1"/>
</dbReference>
<dbReference type="GO" id="GO:0003700">
    <property type="term" value="F:DNA-binding transcription factor activity"/>
    <property type="evidence" value="ECO:0007669"/>
    <property type="project" value="InterPro"/>
</dbReference>
<keyword evidence="4" id="KW-0804">Transcription</keyword>
<dbReference type="EMBL" id="LSTO01000001">
    <property type="protein sequence ID" value="OWW21267.1"/>
    <property type="molecule type" value="Genomic_DNA"/>
</dbReference>
<dbReference type="AlphaFoldDB" id="A0A254TGH5"/>
<dbReference type="Gene3D" id="1.10.10.10">
    <property type="entry name" value="Winged helix-like DNA-binding domain superfamily/Winged helix DNA-binding domain"/>
    <property type="match status" value="1"/>
</dbReference>
<comment type="caution">
    <text evidence="6">The sequence shown here is derived from an EMBL/GenBank/DDBJ whole genome shotgun (WGS) entry which is preliminary data.</text>
</comment>
<evidence type="ECO:0000256" key="3">
    <source>
        <dbReference type="ARBA" id="ARBA00023125"/>
    </source>
</evidence>
<evidence type="ECO:0000313" key="7">
    <source>
        <dbReference type="Proteomes" id="UP000197535"/>
    </source>
</evidence>
<dbReference type="Proteomes" id="UP000197535">
    <property type="component" value="Unassembled WGS sequence"/>
</dbReference>
<evidence type="ECO:0000313" key="6">
    <source>
        <dbReference type="EMBL" id="OWW21267.1"/>
    </source>
</evidence>
<proteinExistence type="inferred from homology"/>
<dbReference type="PROSITE" id="PS50931">
    <property type="entry name" value="HTH_LYSR"/>
    <property type="match status" value="1"/>
</dbReference>
<keyword evidence="7" id="KW-1185">Reference proteome</keyword>
<protein>
    <submittedName>
        <fullName evidence="6">LysR family transcriptional regulator</fullName>
    </submittedName>
</protein>
<dbReference type="RefSeq" id="WP_088708125.1">
    <property type="nucleotide sequence ID" value="NZ_LSTO01000001.1"/>
</dbReference>
<sequence length="317" mass="35762">MSRATDPLDTFLLRVLETLIAERSVSKAAARLNQSQPAISAVLKRLRETFNDPLLVREKGQMIPTARALELVVSARVILEEAARMMAEPTTYVAATSQREFRVGAADFLTATFLGEVVELMRQDAPMTRLSVIPLRGDLDYETALANGELDLVIGNWPNPPPQLHLSILLEDDIVCLMGKHNPLGEDMTQADYLAAAHIVPLPYSNMHRGVVETHLSSMRLARNAVISLPFFSIAPYLLVRSDLVFTTSRHFANYYANFLPLKIVTPPMAFPEMRFYQLWHERTHRSSAHEWLRSVFTKASRKTREANRKGPRQSKV</sequence>
<evidence type="ECO:0000259" key="5">
    <source>
        <dbReference type="PROSITE" id="PS50931"/>
    </source>
</evidence>
<evidence type="ECO:0000256" key="1">
    <source>
        <dbReference type="ARBA" id="ARBA00009437"/>
    </source>
</evidence>
<keyword evidence="2" id="KW-0805">Transcription regulation</keyword>